<evidence type="ECO:0000313" key="4">
    <source>
        <dbReference type="EMBL" id="MPQ44340.1"/>
    </source>
</evidence>
<dbReference type="EMBL" id="WHJC01000197">
    <property type="protein sequence ID" value="MPQ44340.1"/>
    <property type="molecule type" value="Genomic_DNA"/>
</dbReference>
<dbReference type="InterPro" id="IPR036388">
    <property type="entry name" value="WH-like_DNA-bd_sf"/>
</dbReference>
<comment type="caution">
    <text evidence="4">The sequence shown here is derived from an EMBL/GenBank/DDBJ whole genome shotgun (WGS) entry which is preliminary data.</text>
</comment>
<dbReference type="GO" id="GO:0003887">
    <property type="term" value="F:DNA-directed DNA polymerase activity"/>
    <property type="evidence" value="ECO:0007669"/>
    <property type="project" value="InterPro"/>
</dbReference>
<dbReference type="Pfam" id="PF01051">
    <property type="entry name" value="Rep3_N"/>
    <property type="match status" value="1"/>
</dbReference>
<dbReference type="InterPro" id="IPR036390">
    <property type="entry name" value="WH_DNA-bd_sf"/>
</dbReference>
<dbReference type="GO" id="GO:0006270">
    <property type="term" value="P:DNA replication initiation"/>
    <property type="evidence" value="ECO:0007669"/>
    <property type="project" value="InterPro"/>
</dbReference>
<dbReference type="Proteomes" id="UP000430345">
    <property type="component" value="Unassembled WGS sequence"/>
</dbReference>
<sequence length="281" mass="33742">MDNFVYFKANGLIKAKYKMTSLQNKIANLIFFKTDLMGAFREVFIKEGLSLYEININYKEVKEIAKKNLTFDEINNFLKDMENIKVYIYENKNKYTRTNFISLTEIHKEENIFTVYIYSTVYNAVKDKLQGNFTPIDLTILNNFKSVYSQRLYENLRAWTETKKVIDFKVDFLKQLFFLQDKYKRYNDFKKDCLVKAINEINKSGYMEIKFEEIKLGRKIDTIRFVVKDNLPRQKEKKVITEEPKKRNESQGSKKTLNFTNYSQREYDYDSLEKQLLGWDD</sequence>
<evidence type="ECO:0000256" key="2">
    <source>
        <dbReference type="SAM" id="MobiDB-lite"/>
    </source>
</evidence>
<dbReference type="Gene3D" id="1.10.10.10">
    <property type="entry name" value="Winged helix-like DNA-binding domain superfamily/Winged helix DNA-binding domain"/>
    <property type="match status" value="2"/>
</dbReference>
<evidence type="ECO:0000256" key="1">
    <source>
        <dbReference type="ARBA" id="ARBA00038283"/>
    </source>
</evidence>
<comment type="similarity">
    <text evidence="1">Belongs to the initiator RepB protein family.</text>
</comment>
<accession>A0A6I1MN01</accession>
<name>A0A6I1MN01_9CLOT</name>
<dbReference type="Pfam" id="PF21205">
    <property type="entry name" value="Rep3_C"/>
    <property type="match status" value="1"/>
</dbReference>
<dbReference type="RefSeq" id="WP_152890725.1">
    <property type="nucleotide sequence ID" value="NZ_WHJC01000197.1"/>
</dbReference>
<evidence type="ECO:0000313" key="5">
    <source>
        <dbReference type="Proteomes" id="UP000430345"/>
    </source>
</evidence>
<gene>
    <name evidence="4" type="ORF">GBZ86_11275</name>
</gene>
<keyword evidence="5" id="KW-1185">Reference proteome</keyword>
<feature type="domain" description="Initiator Rep protein WH1" evidence="3">
    <location>
        <begin position="7"/>
        <end position="156"/>
    </location>
</feature>
<dbReference type="InterPro" id="IPR000525">
    <property type="entry name" value="Initiator_Rep_WH1"/>
</dbReference>
<feature type="compositionally biased region" description="Basic and acidic residues" evidence="2">
    <location>
        <begin position="237"/>
        <end position="249"/>
    </location>
</feature>
<evidence type="ECO:0000259" key="3">
    <source>
        <dbReference type="Pfam" id="PF01051"/>
    </source>
</evidence>
<dbReference type="SUPFAM" id="SSF46785">
    <property type="entry name" value="Winged helix' DNA-binding domain"/>
    <property type="match status" value="1"/>
</dbReference>
<dbReference type="OrthoDB" id="1938780at2"/>
<proteinExistence type="inferred from homology"/>
<protein>
    <submittedName>
        <fullName evidence="4">RepB family plasmid replication initiator protein</fullName>
    </submittedName>
</protein>
<feature type="region of interest" description="Disordered" evidence="2">
    <location>
        <begin position="237"/>
        <end position="259"/>
    </location>
</feature>
<organism evidence="4 5">
    <name type="scientific">Clostridium tarantellae</name>
    <dbReference type="NCBI Taxonomy" id="39493"/>
    <lineage>
        <taxon>Bacteria</taxon>
        <taxon>Bacillati</taxon>
        <taxon>Bacillota</taxon>
        <taxon>Clostridia</taxon>
        <taxon>Eubacteriales</taxon>
        <taxon>Clostridiaceae</taxon>
        <taxon>Clostridium</taxon>
    </lineage>
</organism>
<reference evidence="4 5" key="1">
    <citation type="submission" date="2019-10" db="EMBL/GenBank/DDBJ databases">
        <title>The Genome Sequence of Clostridium tarantellae Isolated from Fish Brain.</title>
        <authorList>
            <person name="Bano L."/>
            <person name="Kiel M."/>
            <person name="Sales G."/>
            <person name="Doxey A.C."/>
            <person name="Mansfield M.J."/>
            <person name="Schiavone M."/>
            <person name="Rossetto O."/>
            <person name="Pirazzini M."/>
            <person name="Dobrindt U."/>
            <person name="Montecucco C."/>
        </authorList>
    </citation>
    <scope>NUCLEOTIDE SEQUENCE [LARGE SCALE GENOMIC DNA]</scope>
    <source>
        <strain evidence="4 5">DSM 3997</strain>
    </source>
</reference>
<feature type="compositionally biased region" description="Polar residues" evidence="2">
    <location>
        <begin position="250"/>
        <end position="259"/>
    </location>
</feature>
<dbReference type="AlphaFoldDB" id="A0A6I1MN01"/>